<dbReference type="OrthoDB" id="9799835at2"/>
<evidence type="ECO:0000256" key="4">
    <source>
        <dbReference type="RuleBase" id="RU003939"/>
    </source>
</evidence>
<dbReference type="SMART" id="SM00411">
    <property type="entry name" value="BHL"/>
    <property type="match status" value="1"/>
</dbReference>
<organism evidence="5 6">
    <name type="scientific">Nitrosomonas oligotropha</name>
    <dbReference type="NCBI Taxonomy" id="42354"/>
    <lineage>
        <taxon>Bacteria</taxon>
        <taxon>Pseudomonadati</taxon>
        <taxon>Pseudomonadota</taxon>
        <taxon>Betaproteobacteria</taxon>
        <taxon>Nitrosomonadales</taxon>
        <taxon>Nitrosomonadaceae</taxon>
        <taxon>Nitrosomonas</taxon>
    </lineage>
</organism>
<proteinExistence type="inferred from homology"/>
<keyword evidence="2" id="KW-0226">DNA condensation</keyword>
<dbReference type="AlphaFoldDB" id="A0A1H8VL03"/>
<dbReference type="STRING" id="42354.SAMN05216333_1643"/>
<dbReference type="SUPFAM" id="SSF47729">
    <property type="entry name" value="IHF-like DNA-binding proteins"/>
    <property type="match status" value="1"/>
</dbReference>
<dbReference type="GO" id="GO:0030527">
    <property type="term" value="F:structural constituent of chromatin"/>
    <property type="evidence" value="ECO:0007669"/>
    <property type="project" value="InterPro"/>
</dbReference>
<dbReference type="PANTHER" id="PTHR33175:SF3">
    <property type="entry name" value="DNA-BINDING PROTEIN HU-BETA"/>
    <property type="match status" value="1"/>
</dbReference>
<dbReference type="CDD" id="cd13831">
    <property type="entry name" value="HU"/>
    <property type="match status" value="1"/>
</dbReference>
<dbReference type="Proteomes" id="UP000198814">
    <property type="component" value="Unassembled WGS sequence"/>
</dbReference>
<dbReference type="RefSeq" id="WP_090322893.1">
    <property type="nucleotide sequence ID" value="NZ_FNOE01000065.1"/>
</dbReference>
<dbReference type="EMBL" id="FODO01000064">
    <property type="protein sequence ID" value="SEP16023.1"/>
    <property type="molecule type" value="Genomic_DNA"/>
</dbReference>
<dbReference type="PRINTS" id="PR01727">
    <property type="entry name" value="DNABINDINGHU"/>
</dbReference>
<dbReference type="GO" id="GO:0030261">
    <property type="term" value="P:chromosome condensation"/>
    <property type="evidence" value="ECO:0007669"/>
    <property type="project" value="UniProtKB-KW"/>
</dbReference>
<sequence length="92" mass="9680">MNKTEMIEEIASRTNLTKADAARAVNAVLDTIVETVAKGDDVTLPGFGSFKSVQRAAREGKNPKTGEKLQIAATIAPKFSAGATFKSAVAKK</sequence>
<name>A0A1H8VL03_9PROT</name>
<evidence type="ECO:0000313" key="5">
    <source>
        <dbReference type="EMBL" id="SEP16023.1"/>
    </source>
</evidence>
<evidence type="ECO:0000256" key="2">
    <source>
        <dbReference type="ARBA" id="ARBA00023067"/>
    </source>
</evidence>
<evidence type="ECO:0000256" key="3">
    <source>
        <dbReference type="ARBA" id="ARBA00023125"/>
    </source>
</evidence>
<dbReference type="InterPro" id="IPR010992">
    <property type="entry name" value="IHF-like_DNA-bd_dom_sf"/>
</dbReference>
<comment type="similarity">
    <text evidence="1 4">Belongs to the bacterial histone-like protein family.</text>
</comment>
<dbReference type="GO" id="GO:0003677">
    <property type="term" value="F:DNA binding"/>
    <property type="evidence" value="ECO:0007669"/>
    <property type="project" value="UniProtKB-KW"/>
</dbReference>
<dbReference type="InterPro" id="IPR000119">
    <property type="entry name" value="Hist_DNA-bd"/>
</dbReference>
<protein>
    <submittedName>
        <fullName evidence="5">DNA-binding protein HU-beta</fullName>
    </submittedName>
</protein>
<accession>A0A1H8VL03</accession>
<keyword evidence="6" id="KW-1185">Reference proteome</keyword>
<dbReference type="Gene3D" id="4.10.520.10">
    <property type="entry name" value="IHF-like DNA-binding proteins"/>
    <property type="match status" value="1"/>
</dbReference>
<dbReference type="InterPro" id="IPR020816">
    <property type="entry name" value="Histone-like_DNA-bd_CS"/>
</dbReference>
<gene>
    <name evidence="5" type="ORF">SAMN05216333_1643</name>
</gene>
<evidence type="ECO:0000256" key="1">
    <source>
        <dbReference type="ARBA" id="ARBA00010529"/>
    </source>
</evidence>
<evidence type="ECO:0000313" key="6">
    <source>
        <dbReference type="Proteomes" id="UP000198814"/>
    </source>
</evidence>
<keyword evidence="3 5" id="KW-0238">DNA-binding</keyword>
<dbReference type="PANTHER" id="PTHR33175">
    <property type="entry name" value="DNA-BINDING PROTEIN HU"/>
    <property type="match status" value="1"/>
</dbReference>
<reference evidence="6" key="1">
    <citation type="submission" date="2016-10" db="EMBL/GenBank/DDBJ databases">
        <authorList>
            <person name="Varghese N."/>
            <person name="Submissions S."/>
        </authorList>
    </citation>
    <scope>NUCLEOTIDE SEQUENCE [LARGE SCALE GENOMIC DNA]</scope>
    <source>
        <strain evidence="6">Nm76</strain>
    </source>
</reference>
<dbReference type="PROSITE" id="PS00045">
    <property type="entry name" value="HISTONE_LIKE"/>
    <property type="match status" value="1"/>
</dbReference>
<dbReference type="Pfam" id="PF00216">
    <property type="entry name" value="Bac_DNA_binding"/>
    <property type="match status" value="1"/>
</dbReference>